<dbReference type="SMART" id="SM01209">
    <property type="entry name" value="GARS_A"/>
    <property type="match status" value="1"/>
</dbReference>
<dbReference type="RefSeq" id="WP_386735734.1">
    <property type="nucleotide sequence ID" value="NZ_JBHRXI010000010.1"/>
</dbReference>
<evidence type="ECO:0000259" key="8">
    <source>
        <dbReference type="PROSITE" id="PS50975"/>
    </source>
</evidence>
<evidence type="ECO:0000313" key="10">
    <source>
        <dbReference type="EMBL" id="MFC3614477.1"/>
    </source>
</evidence>
<dbReference type="SUPFAM" id="SSF52440">
    <property type="entry name" value="PreATP-grasp domain"/>
    <property type="match status" value="1"/>
</dbReference>
<dbReference type="InterPro" id="IPR016185">
    <property type="entry name" value="PreATP-grasp_dom_sf"/>
</dbReference>
<evidence type="ECO:0000256" key="6">
    <source>
        <dbReference type="PROSITE-ProRule" id="PRU00409"/>
    </source>
</evidence>
<evidence type="ECO:0000256" key="4">
    <source>
        <dbReference type="ARBA" id="ARBA00022840"/>
    </source>
</evidence>
<dbReference type="InterPro" id="IPR050856">
    <property type="entry name" value="Biotin_carboxylase_complex"/>
</dbReference>
<dbReference type="SUPFAM" id="SSF51246">
    <property type="entry name" value="Rudiment single hybrid motif"/>
    <property type="match status" value="1"/>
</dbReference>
<organism evidence="10 11">
    <name type="scientific">Lutimaribacter marinistellae</name>
    <dbReference type="NCBI Taxonomy" id="1820329"/>
    <lineage>
        <taxon>Bacteria</taxon>
        <taxon>Pseudomonadati</taxon>
        <taxon>Pseudomonadota</taxon>
        <taxon>Alphaproteobacteria</taxon>
        <taxon>Rhodobacterales</taxon>
        <taxon>Roseobacteraceae</taxon>
        <taxon>Lutimaribacter</taxon>
    </lineage>
</organism>
<dbReference type="SUPFAM" id="SSF56059">
    <property type="entry name" value="Glutathione synthetase ATP-binding domain-like"/>
    <property type="match status" value="1"/>
</dbReference>
<name>A0ABV7THU8_9RHOB</name>
<evidence type="ECO:0000259" key="9">
    <source>
        <dbReference type="PROSITE" id="PS50979"/>
    </source>
</evidence>
<comment type="caution">
    <text evidence="10">The sequence shown here is derived from an EMBL/GenBank/DDBJ whole genome shotgun (WGS) entry which is preliminary data.</text>
</comment>
<evidence type="ECO:0000256" key="2">
    <source>
        <dbReference type="ARBA" id="ARBA00022598"/>
    </source>
</evidence>
<feature type="domain" description="Lipoyl-binding" evidence="7">
    <location>
        <begin position="578"/>
        <end position="654"/>
    </location>
</feature>
<feature type="domain" description="ATP-grasp" evidence="8">
    <location>
        <begin position="121"/>
        <end position="318"/>
    </location>
</feature>
<dbReference type="InterPro" id="IPR048429">
    <property type="entry name" value="MCC_alpha_BT"/>
</dbReference>
<dbReference type="PROSITE" id="PS50975">
    <property type="entry name" value="ATP_GRASP"/>
    <property type="match status" value="1"/>
</dbReference>
<gene>
    <name evidence="10" type="ORF">ACFORG_11945</name>
</gene>
<dbReference type="CDD" id="cd06850">
    <property type="entry name" value="biotinyl_domain"/>
    <property type="match status" value="1"/>
</dbReference>
<evidence type="ECO:0000256" key="5">
    <source>
        <dbReference type="ARBA" id="ARBA00023267"/>
    </source>
</evidence>
<dbReference type="Gene3D" id="2.40.50.100">
    <property type="match status" value="1"/>
</dbReference>
<feature type="domain" description="Biotin carboxylation" evidence="9">
    <location>
        <begin position="2"/>
        <end position="447"/>
    </location>
</feature>
<keyword evidence="4 6" id="KW-0067">ATP-binding</keyword>
<evidence type="ECO:0000256" key="1">
    <source>
        <dbReference type="ARBA" id="ARBA00001953"/>
    </source>
</evidence>
<keyword evidence="2" id="KW-0436">Ligase</keyword>
<dbReference type="InterPro" id="IPR005481">
    <property type="entry name" value="BC-like_N"/>
</dbReference>
<proteinExistence type="predicted"/>
<dbReference type="PROSITE" id="PS00867">
    <property type="entry name" value="CPSASE_2"/>
    <property type="match status" value="1"/>
</dbReference>
<comment type="cofactor">
    <cofactor evidence="1">
        <name>biotin</name>
        <dbReference type="ChEBI" id="CHEBI:57586"/>
    </cofactor>
</comment>
<dbReference type="InterPro" id="IPR000089">
    <property type="entry name" value="Biotin_lipoyl"/>
</dbReference>
<dbReference type="InterPro" id="IPR005479">
    <property type="entry name" value="CPAse_ATP-bd"/>
</dbReference>
<dbReference type="Proteomes" id="UP001595629">
    <property type="component" value="Unassembled WGS sequence"/>
</dbReference>
<reference evidence="11" key="1">
    <citation type="journal article" date="2019" name="Int. J. Syst. Evol. Microbiol.">
        <title>The Global Catalogue of Microorganisms (GCM) 10K type strain sequencing project: providing services to taxonomists for standard genome sequencing and annotation.</title>
        <authorList>
            <consortium name="The Broad Institute Genomics Platform"/>
            <consortium name="The Broad Institute Genome Sequencing Center for Infectious Disease"/>
            <person name="Wu L."/>
            <person name="Ma J."/>
        </authorList>
    </citation>
    <scope>NUCLEOTIDE SEQUENCE [LARGE SCALE GENOMIC DNA]</scope>
    <source>
        <strain evidence="11">KCTC 42911</strain>
    </source>
</reference>
<protein>
    <submittedName>
        <fullName evidence="10">Acetyl/propionyl/methylcrotonyl-CoA carboxylase subunit alpha</fullName>
    </submittedName>
</protein>
<keyword evidence="11" id="KW-1185">Reference proteome</keyword>
<dbReference type="SMART" id="SM00878">
    <property type="entry name" value="Biotin_carb_C"/>
    <property type="match status" value="1"/>
</dbReference>
<dbReference type="InterPro" id="IPR011054">
    <property type="entry name" value="Rudment_hybrid_motif"/>
</dbReference>
<dbReference type="PANTHER" id="PTHR18866">
    <property type="entry name" value="CARBOXYLASE:PYRUVATE/ACETYL-COA/PROPIONYL-COA CARBOXYLASE"/>
    <property type="match status" value="1"/>
</dbReference>
<dbReference type="PROSITE" id="PS50979">
    <property type="entry name" value="BC"/>
    <property type="match status" value="1"/>
</dbReference>
<dbReference type="InterPro" id="IPR011761">
    <property type="entry name" value="ATP-grasp"/>
</dbReference>
<evidence type="ECO:0000256" key="3">
    <source>
        <dbReference type="ARBA" id="ARBA00022741"/>
    </source>
</evidence>
<dbReference type="Pfam" id="PF21139">
    <property type="entry name" value="BT_MCC_alpha"/>
    <property type="match status" value="1"/>
</dbReference>
<dbReference type="Gene3D" id="3.30.470.20">
    <property type="entry name" value="ATP-grasp fold, B domain"/>
    <property type="match status" value="1"/>
</dbReference>
<dbReference type="InterPro" id="IPR011764">
    <property type="entry name" value="Biotin_carboxylation_dom"/>
</dbReference>
<dbReference type="InterPro" id="IPR005482">
    <property type="entry name" value="Biotin_COase_C"/>
</dbReference>
<dbReference type="InterPro" id="IPR011053">
    <property type="entry name" value="Single_hybrid_motif"/>
</dbReference>
<sequence>MSFDTILIANRGEIAARIIRSAQAIGLRAVAVHTVADATSPHVELADEAVEIGDGPVGSSYLDACKILEAARATGAGAIHPGYGFLSENAAFAEAVEAAGLTFIGPRPEAIRAMGNKAEAKRLMIAAGVPCVPGYEGADQSDAVLTAAAAEIGLPLMVKAAAGGGGRGMRLVQRQEDLADALALARSEAANAFGSDELILERAVIAPRHVEVQVFADAHGSVIHLGERDCSVQRRHQKVVEEAPCPVMTPELRDRMGKAAIEAARAVDYRGAGTVEFLLDDSGEFYFLEMNTRLQVEHPVTEMVTGLDLVAMQIAVAQGEPLPVTQEDVALTGHAIEVRLYAEDPANGYLPATGPVHLWRAAEGEGIRVDAGIREGQEISPFYDPMLAKIIAHGPAREIARARLIKAVERTVLLGCVTNARFLRDVLALDVFAAGEARTDLLDNTWPDGVPAVDIAPRHVALAGALILQADRQAALSRSGYVAPDQLGWCSAPQLPSVLTLALGEERYELRATAKPEGWQIRVGDKTFSLALQHCGGQFRVSIDGQREEINALVRGHDVFLASGADRIAMRRLRAGRSDAMGDAGGMISAPMPGLVLEMRAGPGDQVTKGDTLAVLEAMKMQHRITAPITGTVRAVHTAAGAQIASGDAMIEIEEDAA</sequence>
<dbReference type="EMBL" id="JBHRXI010000010">
    <property type="protein sequence ID" value="MFC3614477.1"/>
    <property type="molecule type" value="Genomic_DNA"/>
</dbReference>
<keyword evidence="3 6" id="KW-0547">Nucleotide-binding</keyword>
<dbReference type="Pfam" id="PF02786">
    <property type="entry name" value="CPSase_L_D2"/>
    <property type="match status" value="1"/>
</dbReference>
<keyword evidence="5" id="KW-0092">Biotin</keyword>
<evidence type="ECO:0000259" key="7">
    <source>
        <dbReference type="PROSITE" id="PS50968"/>
    </source>
</evidence>
<dbReference type="SUPFAM" id="SSF51230">
    <property type="entry name" value="Single hybrid motif"/>
    <property type="match status" value="1"/>
</dbReference>
<evidence type="ECO:0000313" key="11">
    <source>
        <dbReference type="Proteomes" id="UP001595629"/>
    </source>
</evidence>
<dbReference type="PROSITE" id="PS50968">
    <property type="entry name" value="BIOTINYL_LIPOYL"/>
    <property type="match status" value="1"/>
</dbReference>
<dbReference type="Pfam" id="PF00364">
    <property type="entry name" value="Biotin_lipoyl"/>
    <property type="match status" value="1"/>
</dbReference>
<dbReference type="PROSITE" id="PS00188">
    <property type="entry name" value="BIOTIN"/>
    <property type="match status" value="1"/>
</dbReference>
<dbReference type="Pfam" id="PF00289">
    <property type="entry name" value="Biotin_carb_N"/>
    <property type="match status" value="1"/>
</dbReference>
<dbReference type="InterPro" id="IPR001882">
    <property type="entry name" value="Biotin_BS"/>
</dbReference>
<dbReference type="PANTHER" id="PTHR18866:SF33">
    <property type="entry name" value="METHYLCROTONOYL-COA CARBOXYLASE SUBUNIT ALPHA, MITOCHONDRIAL-RELATED"/>
    <property type="match status" value="1"/>
</dbReference>
<accession>A0ABV7THU8</accession>
<dbReference type="Pfam" id="PF02785">
    <property type="entry name" value="Biotin_carb_C"/>
    <property type="match status" value="1"/>
</dbReference>